<dbReference type="Proteomes" id="UP000622797">
    <property type="component" value="Unassembled WGS sequence"/>
</dbReference>
<feature type="region of interest" description="Disordered" evidence="1">
    <location>
        <begin position="155"/>
        <end position="175"/>
    </location>
</feature>
<comment type="caution">
    <text evidence="2">The sequence shown here is derived from an EMBL/GenBank/DDBJ whole genome shotgun (WGS) entry which is preliminary data.</text>
</comment>
<keyword evidence="3" id="KW-1185">Reference proteome</keyword>
<reference evidence="2" key="2">
    <citation type="submission" date="2020-05" db="EMBL/GenBank/DDBJ databases">
        <authorList>
            <person name="Kim H.-S."/>
            <person name="Proctor R.H."/>
            <person name="Brown D.W."/>
        </authorList>
    </citation>
    <scope>NUCLEOTIDE SEQUENCE</scope>
    <source>
        <strain evidence="2">NRRL 20472</strain>
    </source>
</reference>
<evidence type="ECO:0000256" key="1">
    <source>
        <dbReference type="SAM" id="MobiDB-lite"/>
    </source>
</evidence>
<evidence type="ECO:0000313" key="2">
    <source>
        <dbReference type="EMBL" id="KAF4967845.1"/>
    </source>
</evidence>
<proteinExistence type="predicted"/>
<sequence>MVKSRDRTEEILHAEHDRLLWIKENGGRFAAEDVMETITERREQVDKIRSYTNLTQTNRKTPSGHKLWQHDINFGIWIISRSLYDIKQEKIKGKLMERARRRATSRHTRKQVQDKPQLPNDAKPLEEEEEMEEDNFRAVNVPEVEDQKKLEAELRNRAKSNSSGTEDHPSKVPKTSIEVKDSFALQLIPETRRALICLAAELQLFFGDMRHKAQWHPQRIAW</sequence>
<feature type="compositionally biased region" description="Basic residues" evidence="1">
    <location>
        <begin position="99"/>
        <end position="110"/>
    </location>
</feature>
<evidence type="ECO:0000313" key="3">
    <source>
        <dbReference type="Proteomes" id="UP000622797"/>
    </source>
</evidence>
<gene>
    <name evidence="2" type="ORF">FSARC_4680</name>
</gene>
<protein>
    <submittedName>
        <fullName evidence="2">Uncharacterized protein</fullName>
    </submittedName>
</protein>
<reference evidence="2" key="1">
    <citation type="journal article" date="2020" name="BMC Genomics">
        <title>Correction to: Identification and distribution of gene clusters required for synthesis of sphingolipid metabolism inhibitors in diverse species of the filamentous fungus Fusarium.</title>
        <authorList>
            <person name="Kim H.S."/>
            <person name="Lohmar J.M."/>
            <person name="Busman M."/>
            <person name="Brown D.W."/>
            <person name="Naumann T.A."/>
            <person name="Divon H.H."/>
            <person name="Lysoe E."/>
            <person name="Uhlig S."/>
            <person name="Proctor R.H."/>
        </authorList>
    </citation>
    <scope>NUCLEOTIDE SEQUENCE</scope>
    <source>
        <strain evidence="2">NRRL 20472</strain>
    </source>
</reference>
<dbReference type="AlphaFoldDB" id="A0A8H4U118"/>
<name>A0A8H4U118_9HYPO</name>
<feature type="region of interest" description="Disordered" evidence="1">
    <location>
        <begin position="95"/>
        <end position="142"/>
    </location>
</feature>
<dbReference type="EMBL" id="JABEXW010000220">
    <property type="protein sequence ID" value="KAF4967845.1"/>
    <property type="molecule type" value="Genomic_DNA"/>
</dbReference>
<organism evidence="2 3">
    <name type="scientific">Fusarium sarcochroum</name>
    <dbReference type="NCBI Taxonomy" id="1208366"/>
    <lineage>
        <taxon>Eukaryota</taxon>
        <taxon>Fungi</taxon>
        <taxon>Dikarya</taxon>
        <taxon>Ascomycota</taxon>
        <taxon>Pezizomycotina</taxon>
        <taxon>Sordariomycetes</taxon>
        <taxon>Hypocreomycetidae</taxon>
        <taxon>Hypocreales</taxon>
        <taxon>Nectriaceae</taxon>
        <taxon>Fusarium</taxon>
        <taxon>Fusarium lateritium species complex</taxon>
    </lineage>
</organism>
<accession>A0A8H4U118</accession>